<evidence type="ECO:0000313" key="3">
    <source>
        <dbReference type="EMBL" id="RVU48473.1"/>
    </source>
</evidence>
<sequence length="501" mass="52094">MFLRPTLSIPLTAAIVATLLVLPEAVAQEAPSPSDTGPSQPDSAESYEAAEEAAEVDTITSRARAEGCELVASLMREQGPVLACSDQRVLLFGDGTREVRRASGPIDALLPAEDDVWVITRRQEASLLSGLPRPAGPATSPEEPALPRPDLPPSSSPDEALVATVVESQHGSVIVDMGGAQGLEAGQLLELYEIETIRLGDTSESTQRVRTLAIAPIDSLSENRAELSLGVNERVPAGALARPTDQERTTSRLAPPRLPGLARLSFTLRPFLALGTVGAGSLSEASAAYQFKGPWTAEILVDPLAVGFSRATNLLAVIGTAIVSYDTTPFQVGIGVGTTTINSTAYQSGSSDTGGFGAELGFAISQKVRLGALDGIHIQLVNNFFLYDGAFRYGGTAGGAQVPAGSIGKSSWIVARGGAGFAGHAFGEVGLKVLARGNGDRASIFFVPTVGLAQLRGTREVDCGSGPTLPSGEQATSGERTCYAEVSQGGPMIGFQIEWRP</sequence>
<keyword evidence="2" id="KW-0732">Signal</keyword>
<feature type="compositionally biased region" description="Polar residues" evidence="1">
    <location>
        <begin position="31"/>
        <end position="42"/>
    </location>
</feature>
<dbReference type="EMBL" id="SADD01000001">
    <property type="protein sequence ID" value="RVU48473.1"/>
    <property type="molecule type" value="Genomic_DNA"/>
</dbReference>
<gene>
    <name evidence="3" type="ORF">EA187_03290</name>
</gene>
<organism evidence="3 4">
    <name type="scientific">Lujinxingia sediminis</name>
    <dbReference type="NCBI Taxonomy" id="2480984"/>
    <lineage>
        <taxon>Bacteria</taxon>
        <taxon>Deltaproteobacteria</taxon>
        <taxon>Bradymonadales</taxon>
        <taxon>Lujinxingiaceae</taxon>
        <taxon>Lujinxingia</taxon>
    </lineage>
</organism>
<evidence type="ECO:0000256" key="2">
    <source>
        <dbReference type="SAM" id="SignalP"/>
    </source>
</evidence>
<keyword evidence="4" id="KW-1185">Reference proteome</keyword>
<reference evidence="3 4" key="1">
    <citation type="submission" date="2019-01" db="EMBL/GenBank/DDBJ databases">
        <title>Lujinxingia litoralis gen. nov., sp. nov. and Lujinxingia sediminis gen. nov., sp. nov., new members in the order Bradymonadales, isolated from coastal sediment.</title>
        <authorList>
            <person name="Li C.-M."/>
        </authorList>
    </citation>
    <scope>NUCLEOTIDE SEQUENCE [LARGE SCALE GENOMIC DNA]</scope>
    <source>
        <strain evidence="3 4">SEH01</strain>
    </source>
</reference>
<comment type="caution">
    <text evidence="3">The sequence shown here is derived from an EMBL/GenBank/DDBJ whole genome shotgun (WGS) entry which is preliminary data.</text>
</comment>
<feature type="signal peptide" evidence="2">
    <location>
        <begin position="1"/>
        <end position="27"/>
    </location>
</feature>
<dbReference type="Proteomes" id="UP000282926">
    <property type="component" value="Unassembled WGS sequence"/>
</dbReference>
<accession>A0ABY0CX50</accession>
<evidence type="ECO:0000256" key="1">
    <source>
        <dbReference type="SAM" id="MobiDB-lite"/>
    </source>
</evidence>
<feature type="compositionally biased region" description="Pro residues" evidence="1">
    <location>
        <begin position="144"/>
        <end position="155"/>
    </location>
</feature>
<feature type="region of interest" description="Disordered" evidence="1">
    <location>
        <begin position="128"/>
        <end position="158"/>
    </location>
</feature>
<evidence type="ECO:0000313" key="4">
    <source>
        <dbReference type="Proteomes" id="UP000282926"/>
    </source>
</evidence>
<dbReference type="RefSeq" id="WP_127779158.1">
    <property type="nucleotide sequence ID" value="NZ_SADD01000001.1"/>
</dbReference>
<feature type="region of interest" description="Disordered" evidence="1">
    <location>
        <begin position="28"/>
        <end position="49"/>
    </location>
</feature>
<feature type="chain" id="PRO_5047271302" evidence="2">
    <location>
        <begin position="28"/>
        <end position="501"/>
    </location>
</feature>
<proteinExistence type="predicted"/>
<protein>
    <submittedName>
        <fullName evidence="3">Uncharacterized protein</fullName>
    </submittedName>
</protein>
<name>A0ABY0CX50_9DELT</name>